<accession>A0AAD7CWE1</accession>
<dbReference type="EMBL" id="JARKIE010000204">
    <property type="protein sequence ID" value="KAJ7667199.1"/>
    <property type="molecule type" value="Genomic_DNA"/>
</dbReference>
<evidence type="ECO:0000313" key="3">
    <source>
        <dbReference type="Proteomes" id="UP001221757"/>
    </source>
</evidence>
<dbReference type="AlphaFoldDB" id="A0AAD7CWE1"/>
<sequence>FGVVKRRWGIFTCAHEYPIETQAVLVPAVAALHNFVRIHDETDDAEDLADEPPDPSQHRVSNGLDDFVEVEPREISPEELGINISEAEKVRASARRDRIARQMWDDYVALLVERGEVPNA</sequence>
<gene>
    <name evidence="2" type="ORF">B0H17DRAFT_950616</name>
</gene>
<feature type="non-terminal residue" evidence="2">
    <location>
        <position position="1"/>
    </location>
</feature>
<dbReference type="Proteomes" id="UP001221757">
    <property type="component" value="Unassembled WGS sequence"/>
</dbReference>
<protein>
    <recommendedName>
        <fullName evidence="4">DDE Tnp4 domain-containing protein</fullName>
    </recommendedName>
</protein>
<name>A0AAD7CWE1_MYCRO</name>
<reference evidence="2" key="1">
    <citation type="submission" date="2023-03" db="EMBL/GenBank/DDBJ databases">
        <title>Massive genome expansion in bonnet fungi (Mycena s.s.) driven by repeated elements and novel gene families across ecological guilds.</title>
        <authorList>
            <consortium name="Lawrence Berkeley National Laboratory"/>
            <person name="Harder C.B."/>
            <person name="Miyauchi S."/>
            <person name="Viragh M."/>
            <person name="Kuo A."/>
            <person name="Thoen E."/>
            <person name="Andreopoulos B."/>
            <person name="Lu D."/>
            <person name="Skrede I."/>
            <person name="Drula E."/>
            <person name="Henrissat B."/>
            <person name="Morin E."/>
            <person name="Kohler A."/>
            <person name="Barry K."/>
            <person name="LaButti K."/>
            <person name="Morin E."/>
            <person name="Salamov A."/>
            <person name="Lipzen A."/>
            <person name="Mereny Z."/>
            <person name="Hegedus B."/>
            <person name="Baldrian P."/>
            <person name="Stursova M."/>
            <person name="Weitz H."/>
            <person name="Taylor A."/>
            <person name="Grigoriev I.V."/>
            <person name="Nagy L.G."/>
            <person name="Martin F."/>
            <person name="Kauserud H."/>
        </authorList>
    </citation>
    <scope>NUCLEOTIDE SEQUENCE</scope>
    <source>
        <strain evidence="2">CBHHK067</strain>
    </source>
</reference>
<evidence type="ECO:0008006" key="4">
    <source>
        <dbReference type="Google" id="ProtNLM"/>
    </source>
</evidence>
<proteinExistence type="predicted"/>
<keyword evidence="3" id="KW-1185">Reference proteome</keyword>
<feature type="region of interest" description="Disordered" evidence="1">
    <location>
        <begin position="43"/>
        <end position="62"/>
    </location>
</feature>
<evidence type="ECO:0000256" key="1">
    <source>
        <dbReference type="SAM" id="MobiDB-lite"/>
    </source>
</evidence>
<evidence type="ECO:0000313" key="2">
    <source>
        <dbReference type="EMBL" id="KAJ7667199.1"/>
    </source>
</evidence>
<comment type="caution">
    <text evidence="2">The sequence shown here is derived from an EMBL/GenBank/DDBJ whole genome shotgun (WGS) entry which is preliminary data.</text>
</comment>
<organism evidence="2 3">
    <name type="scientific">Mycena rosella</name>
    <name type="common">Pink bonnet</name>
    <name type="synonym">Agaricus rosellus</name>
    <dbReference type="NCBI Taxonomy" id="1033263"/>
    <lineage>
        <taxon>Eukaryota</taxon>
        <taxon>Fungi</taxon>
        <taxon>Dikarya</taxon>
        <taxon>Basidiomycota</taxon>
        <taxon>Agaricomycotina</taxon>
        <taxon>Agaricomycetes</taxon>
        <taxon>Agaricomycetidae</taxon>
        <taxon>Agaricales</taxon>
        <taxon>Marasmiineae</taxon>
        <taxon>Mycenaceae</taxon>
        <taxon>Mycena</taxon>
    </lineage>
</organism>
<feature type="compositionally biased region" description="Acidic residues" evidence="1">
    <location>
        <begin position="43"/>
        <end position="53"/>
    </location>
</feature>